<protein>
    <submittedName>
        <fullName evidence="1">Uncharacterized protein</fullName>
    </submittedName>
</protein>
<dbReference type="AlphaFoldDB" id="A0A6G0ZGU0"/>
<evidence type="ECO:0000313" key="2">
    <source>
        <dbReference type="Proteomes" id="UP000478052"/>
    </source>
</evidence>
<feature type="non-terminal residue" evidence="1">
    <location>
        <position position="1"/>
    </location>
</feature>
<proteinExistence type="predicted"/>
<accession>A0A6G0ZGU0</accession>
<gene>
    <name evidence="1" type="ORF">FWK35_00012582</name>
</gene>
<name>A0A6G0ZGU0_APHCR</name>
<dbReference type="EMBL" id="VUJU01000491">
    <property type="protein sequence ID" value="KAF0770057.1"/>
    <property type="molecule type" value="Genomic_DNA"/>
</dbReference>
<keyword evidence="2" id="KW-1185">Reference proteome</keyword>
<evidence type="ECO:0000313" key="1">
    <source>
        <dbReference type="EMBL" id="KAF0770057.1"/>
    </source>
</evidence>
<dbReference type="Proteomes" id="UP000478052">
    <property type="component" value="Unassembled WGS sequence"/>
</dbReference>
<comment type="caution">
    <text evidence="1">The sequence shown here is derived from an EMBL/GenBank/DDBJ whole genome shotgun (WGS) entry which is preliminary data.</text>
</comment>
<reference evidence="1 2" key="1">
    <citation type="submission" date="2019-08" db="EMBL/GenBank/DDBJ databases">
        <title>Whole genome of Aphis craccivora.</title>
        <authorList>
            <person name="Voronova N.V."/>
            <person name="Shulinski R.S."/>
            <person name="Bandarenka Y.V."/>
            <person name="Zhorov D.G."/>
            <person name="Warner D."/>
        </authorList>
    </citation>
    <scope>NUCLEOTIDE SEQUENCE [LARGE SCALE GENOMIC DNA]</scope>
    <source>
        <strain evidence="1">180601</strain>
        <tissue evidence="1">Whole Body</tissue>
    </source>
</reference>
<sequence>VKLTQENKNIFLKAALKLIMGDGKHISDCASELMKYEDQIELVGSFPAEYRYLLARAYFHAGKEQDAINNLLLARGEVVKDSKTRHVNKKVQQYFEKQYTRFSDHKKLDLLQQLTEVK</sequence>
<organism evidence="1 2">
    <name type="scientific">Aphis craccivora</name>
    <name type="common">Cowpea aphid</name>
    <dbReference type="NCBI Taxonomy" id="307492"/>
    <lineage>
        <taxon>Eukaryota</taxon>
        <taxon>Metazoa</taxon>
        <taxon>Ecdysozoa</taxon>
        <taxon>Arthropoda</taxon>
        <taxon>Hexapoda</taxon>
        <taxon>Insecta</taxon>
        <taxon>Pterygota</taxon>
        <taxon>Neoptera</taxon>
        <taxon>Paraneoptera</taxon>
        <taxon>Hemiptera</taxon>
        <taxon>Sternorrhyncha</taxon>
        <taxon>Aphidomorpha</taxon>
        <taxon>Aphidoidea</taxon>
        <taxon>Aphididae</taxon>
        <taxon>Aphidini</taxon>
        <taxon>Aphis</taxon>
        <taxon>Aphis</taxon>
    </lineage>
</organism>